<evidence type="ECO:0000313" key="10">
    <source>
        <dbReference type="Proteomes" id="UP000955338"/>
    </source>
</evidence>
<dbReference type="GO" id="GO:0016887">
    <property type="term" value="F:ATP hydrolysis activity"/>
    <property type="evidence" value="ECO:0007669"/>
    <property type="project" value="InterPro"/>
</dbReference>
<keyword evidence="5" id="KW-0547">Nucleotide-binding</keyword>
<dbReference type="InterPro" id="IPR005116">
    <property type="entry name" value="Transp-assoc_OB_typ1"/>
</dbReference>
<evidence type="ECO:0000256" key="8">
    <source>
        <dbReference type="ARBA" id="ARBA00023136"/>
    </source>
</evidence>
<dbReference type="InterPro" id="IPR011868">
    <property type="entry name" value="ModC_ABC_ATP-bd"/>
</dbReference>
<evidence type="ECO:0000256" key="1">
    <source>
        <dbReference type="ARBA" id="ARBA00022448"/>
    </source>
</evidence>
<dbReference type="FunFam" id="3.40.50.300:FF:000634">
    <property type="entry name" value="Molybdenum import ATP-binding protein ModC"/>
    <property type="match status" value="1"/>
</dbReference>
<dbReference type="InterPro" id="IPR003593">
    <property type="entry name" value="AAA+_ATPase"/>
</dbReference>
<sequence length="355" mass="39968">MLEINVKKRLGRLELKADLIIPEQGVTAVFGLSGAGKSSLINLVAGLSTPDQGRIRLNQRILVDTQQKINLPPEKRHIGYVFQDARLFPHYSVKKNLLYGGKLVNQAEFEHLICLLGISHLLQRYPNTLSGGEKQRVAIGRALLTSPEVLLMDEPLAALDLPRKRELMDYLKKLTAQLKIPVLYVSHSLEELLQLAERVILIEQGKIVAYEPLEVLWQSSAFQPWRTLEQEKYAVFSLPVRAYYQEYNITALQLGNQQLWISGQVIKNQQEKVRISINSSDVSLSLVRPKQSSIRNLLVGVVQQIIVKLDQVEVELSLDGGFVLYSSISRWSLDELGLSVGQSVFAQIKTIAVKK</sequence>
<keyword evidence="7" id="KW-1278">Translocase</keyword>
<keyword evidence="6 9" id="KW-0067">ATP-binding</keyword>
<keyword evidence="1" id="KW-0813">Transport</keyword>
<reference evidence="9" key="1">
    <citation type="submission" date="2017-06" db="EMBL/GenBank/DDBJ databases">
        <title>Genome sequencing of pathogenic and non-pathogenic strains within Bisgaard taxon 40.</title>
        <authorList>
            <person name="Ladner J.T."/>
            <person name="Lovett S.P."/>
            <person name="Koroleva G."/>
            <person name="Lorch J.M."/>
        </authorList>
    </citation>
    <scope>NUCLEOTIDE SEQUENCE</scope>
    <source>
        <strain evidence="9">27576-1-I1</strain>
    </source>
</reference>
<dbReference type="Gene3D" id="2.40.50.100">
    <property type="match status" value="1"/>
</dbReference>
<dbReference type="PANTHER" id="PTHR43514:SF4">
    <property type="entry name" value="ABC TRANSPORTER I FAMILY MEMBER 10"/>
    <property type="match status" value="1"/>
</dbReference>
<dbReference type="GO" id="GO:0015098">
    <property type="term" value="F:molybdate ion transmembrane transporter activity"/>
    <property type="evidence" value="ECO:0007669"/>
    <property type="project" value="InterPro"/>
</dbReference>
<dbReference type="RefSeq" id="WP_261920653.1">
    <property type="nucleotide sequence ID" value="NZ_CP022011.1"/>
</dbReference>
<proteinExistence type="predicted"/>
<dbReference type="GO" id="GO:0005524">
    <property type="term" value="F:ATP binding"/>
    <property type="evidence" value="ECO:0007669"/>
    <property type="project" value="UniProtKB-KW"/>
</dbReference>
<gene>
    <name evidence="9" type="ORF">CEP48_05000</name>
</gene>
<protein>
    <submittedName>
        <fullName evidence="9">Molybdenum ABC transporter ATP-binding protein</fullName>
    </submittedName>
</protein>
<keyword evidence="4" id="KW-0997">Cell inner membrane</keyword>
<dbReference type="NCBIfam" id="TIGR02142">
    <property type="entry name" value="modC_ABC"/>
    <property type="match status" value="1"/>
</dbReference>
<dbReference type="InterPro" id="IPR004606">
    <property type="entry name" value="Mop_domain"/>
</dbReference>
<dbReference type="InterPro" id="IPR008995">
    <property type="entry name" value="Mo/tungstate-bd_C_term_dom"/>
</dbReference>
<evidence type="ECO:0000256" key="6">
    <source>
        <dbReference type="ARBA" id="ARBA00022840"/>
    </source>
</evidence>
<dbReference type="PROSITE" id="PS00211">
    <property type="entry name" value="ABC_TRANSPORTER_1"/>
    <property type="match status" value="1"/>
</dbReference>
<dbReference type="AlphaFoldDB" id="A0A8D4IX54"/>
<evidence type="ECO:0000256" key="7">
    <source>
        <dbReference type="ARBA" id="ARBA00022967"/>
    </source>
</evidence>
<evidence type="ECO:0000256" key="2">
    <source>
        <dbReference type="ARBA" id="ARBA00022475"/>
    </source>
</evidence>
<dbReference type="PROSITE" id="PS51866">
    <property type="entry name" value="MOP"/>
    <property type="match status" value="1"/>
</dbReference>
<dbReference type="SUPFAM" id="SSF50331">
    <property type="entry name" value="MOP-like"/>
    <property type="match status" value="1"/>
</dbReference>
<dbReference type="Pfam" id="PF03459">
    <property type="entry name" value="TOBE"/>
    <property type="match status" value="1"/>
</dbReference>
<dbReference type="PROSITE" id="PS50893">
    <property type="entry name" value="ABC_TRANSPORTER_2"/>
    <property type="match status" value="1"/>
</dbReference>
<dbReference type="PANTHER" id="PTHR43514">
    <property type="entry name" value="ABC TRANSPORTER I FAMILY MEMBER 10"/>
    <property type="match status" value="1"/>
</dbReference>
<dbReference type="Gene3D" id="3.40.50.300">
    <property type="entry name" value="P-loop containing nucleotide triphosphate hydrolases"/>
    <property type="match status" value="1"/>
</dbReference>
<keyword evidence="10" id="KW-1185">Reference proteome</keyword>
<dbReference type="InterPro" id="IPR003439">
    <property type="entry name" value="ABC_transporter-like_ATP-bd"/>
</dbReference>
<evidence type="ECO:0000256" key="4">
    <source>
        <dbReference type="ARBA" id="ARBA00022519"/>
    </source>
</evidence>
<keyword evidence="8" id="KW-0472">Membrane</keyword>
<dbReference type="NCBIfam" id="NF008355">
    <property type="entry name" value="PRK11144.1"/>
    <property type="match status" value="1"/>
</dbReference>
<keyword evidence="2" id="KW-1003">Cell membrane</keyword>
<dbReference type="SUPFAM" id="SSF52540">
    <property type="entry name" value="P-loop containing nucleoside triphosphate hydrolases"/>
    <property type="match status" value="1"/>
</dbReference>
<dbReference type="InterPro" id="IPR027417">
    <property type="entry name" value="P-loop_NTPase"/>
</dbReference>
<dbReference type="GO" id="GO:0140359">
    <property type="term" value="F:ABC-type transporter activity"/>
    <property type="evidence" value="ECO:0007669"/>
    <property type="project" value="InterPro"/>
</dbReference>
<dbReference type="Pfam" id="PF00005">
    <property type="entry name" value="ABC_tran"/>
    <property type="match status" value="1"/>
</dbReference>
<evidence type="ECO:0000256" key="3">
    <source>
        <dbReference type="ARBA" id="ARBA00022505"/>
    </source>
</evidence>
<dbReference type="Proteomes" id="UP000955338">
    <property type="component" value="Chromosome"/>
</dbReference>
<dbReference type="GO" id="GO:0016020">
    <property type="term" value="C:membrane"/>
    <property type="evidence" value="ECO:0007669"/>
    <property type="project" value="InterPro"/>
</dbReference>
<dbReference type="InterPro" id="IPR017871">
    <property type="entry name" value="ABC_transporter-like_CS"/>
</dbReference>
<evidence type="ECO:0000256" key="5">
    <source>
        <dbReference type="ARBA" id="ARBA00022741"/>
    </source>
</evidence>
<evidence type="ECO:0000313" key="9">
    <source>
        <dbReference type="EMBL" id="QDJ14822.1"/>
    </source>
</evidence>
<accession>A0A8D4IX54</accession>
<dbReference type="InterPro" id="IPR050334">
    <property type="entry name" value="Molybdenum_import_ModC"/>
</dbReference>
<dbReference type="SMART" id="SM00382">
    <property type="entry name" value="AAA"/>
    <property type="match status" value="1"/>
</dbReference>
<name>A0A8D4IX54_9PAST</name>
<organism evidence="9 10">
    <name type="scientific">Mergibacter septicus</name>
    <dbReference type="NCBI Taxonomy" id="221402"/>
    <lineage>
        <taxon>Bacteria</taxon>
        <taxon>Pseudomonadati</taxon>
        <taxon>Pseudomonadota</taxon>
        <taxon>Gammaproteobacteria</taxon>
        <taxon>Pasteurellales</taxon>
        <taxon>Pasteurellaceae</taxon>
        <taxon>Mergibacter</taxon>
    </lineage>
</organism>
<dbReference type="EMBL" id="CP022011">
    <property type="protein sequence ID" value="QDJ14822.1"/>
    <property type="molecule type" value="Genomic_DNA"/>
</dbReference>
<keyword evidence="3" id="KW-0500">Molybdenum</keyword>